<keyword evidence="1" id="KW-0732">Signal</keyword>
<sequence length="144" mass="15439">MRLALALALIAAPSAALAQDAGSPAAARRTVENYYAAIERGDFRAAYAAWDDGGKASGKSYADFRQGFAATAHSRVATGTPRNADAGMSQRWIEVPVDVRATLKNGRRQHFRGSYTLHRVAAGVSDNPADSRWHLSKAKLVAVR</sequence>
<dbReference type="AlphaFoldDB" id="A0A7X5V129"/>
<proteinExistence type="predicted"/>
<reference evidence="2 3" key="1">
    <citation type="submission" date="2020-03" db="EMBL/GenBank/DDBJ databases">
        <title>Genomic Encyclopedia of Type Strains, Phase IV (KMG-IV): sequencing the most valuable type-strain genomes for metagenomic binning, comparative biology and taxonomic classification.</title>
        <authorList>
            <person name="Goeker M."/>
        </authorList>
    </citation>
    <scope>NUCLEOTIDE SEQUENCE [LARGE SCALE GENOMIC DNA]</scope>
    <source>
        <strain evidence="2 3">DSM 4733</strain>
    </source>
</reference>
<keyword evidence="3" id="KW-1185">Reference proteome</keyword>
<gene>
    <name evidence="2" type="ORF">FHR20_002894</name>
</gene>
<protein>
    <recommendedName>
        <fullName evidence="4">DUF4440 domain-containing protein</fullName>
    </recommendedName>
</protein>
<comment type="caution">
    <text evidence="2">The sequence shown here is derived from an EMBL/GenBank/DDBJ whole genome shotgun (WGS) entry which is preliminary data.</text>
</comment>
<accession>A0A7X5V129</accession>
<evidence type="ECO:0008006" key="4">
    <source>
        <dbReference type="Google" id="ProtNLM"/>
    </source>
</evidence>
<organism evidence="2 3">
    <name type="scientific">Sphingomonas leidyi</name>
    <dbReference type="NCBI Taxonomy" id="68569"/>
    <lineage>
        <taxon>Bacteria</taxon>
        <taxon>Pseudomonadati</taxon>
        <taxon>Pseudomonadota</taxon>
        <taxon>Alphaproteobacteria</taxon>
        <taxon>Sphingomonadales</taxon>
        <taxon>Sphingomonadaceae</taxon>
        <taxon>Sphingomonas</taxon>
    </lineage>
</organism>
<feature type="chain" id="PRO_5030764330" description="DUF4440 domain-containing protein" evidence="1">
    <location>
        <begin position="19"/>
        <end position="144"/>
    </location>
</feature>
<dbReference type="EMBL" id="JAASQV010000002">
    <property type="protein sequence ID" value="NIJ65932.1"/>
    <property type="molecule type" value="Genomic_DNA"/>
</dbReference>
<dbReference type="Proteomes" id="UP000564677">
    <property type="component" value="Unassembled WGS sequence"/>
</dbReference>
<dbReference type="RefSeq" id="WP_167300237.1">
    <property type="nucleotide sequence ID" value="NZ_JAASQV010000002.1"/>
</dbReference>
<dbReference type="InterPro" id="IPR032710">
    <property type="entry name" value="NTF2-like_dom_sf"/>
</dbReference>
<dbReference type="SUPFAM" id="SSF54427">
    <property type="entry name" value="NTF2-like"/>
    <property type="match status" value="1"/>
</dbReference>
<feature type="signal peptide" evidence="1">
    <location>
        <begin position="1"/>
        <end position="18"/>
    </location>
</feature>
<name>A0A7X5V129_9SPHN</name>
<evidence type="ECO:0000313" key="3">
    <source>
        <dbReference type="Proteomes" id="UP000564677"/>
    </source>
</evidence>
<evidence type="ECO:0000256" key="1">
    <source>
        <dbReference type="SAM" id="SignalP"/>
    </source>
</evidence>
<evidence type="ECO:0000313" key="2">
    <source>
        <dbReference type="EMBL" id="NIJ65932.1"/>
    </source>
</evidence>